<dbReference type="InterPro" id="IPR051730">
    <property type="entry name" value="NASP-like"/>
</dbReference>
<evidence type="ECO:0000256" key="1">
    <source>
        <dbReference type="ARBA" id="ARBA00022737"/>
    </source>
</evidence>
<dbReference type="InterPro" id="IPR011990">
    <property type="entry name" value="TPR-like_helical_dom_sf"/>
</dbReference>
<dbReference type="EMBL" id="JAXIOK010000015">
    <property type="protein sequence ID" value="KAK4754096.1"/>
    <property type="molecule type" value="Genomic_DNA"/>
</dbReference>
<gene>
    <name evidence="4" type="ORF">SAY87_002200</name>
</gene>
<dbReference type="GO" id="GO:0006335">
    <property type="term" value="P:DNA replication-dependent chromatin assembly"/>
    <property type="evidence" value="ECO:0007669"/>
    <property type="project" value="TreeGrafter"/>
</dbReference>
<keyword evidence="2" id="KW-0802">TPR repeat</keyword>
<dbReference type="AlphaFoldDB" id="A0AAN7PUG4"/>
<feature type="region of interest" description="Disordered" evidence="3">
    <location>
        <begin position="405"/>
        <end position="428"/>
    </location>
</feature>
<evidence type="ECO:0000256" key="3">
    <source>
        <dbReference type="SAM" id="MobiDB-lite"/>
    </source>
</evidence>
<organism evidence="4 5">
    <name type="scientific">Trapa incisa</name>
    <dbReference type="NCBI Taxonomy" id="236973"/>
    <lineage>
        <taxon>Eukaryota</taxon>
        <taxon>Viridiplantae</taxon>
        <taxon>Streptophyta</taxon>
        <taxon>Embryophyta</taxon>
        <taxon>Tracheophyta</taxon>
        <taxon>Spermatophyta</taxon>
        <taxon>Magnoliopsida</taxon>
        <taxon>eudicotyledons</taxon>
        <taxon>Gunneridae</taxon>
        <taxon>Pentapetalae</taxon>
        <taxon>rosids</taxon>
        <taxon>malvids</taxon>
        <taxon>Myrtales</taxon>
        <taxon>Lythraceae</taxon>
        <taxon>Trapa</taxon>
    </lineage>
</organism>
<dbReference type="Proteomes" id="UP001345219">
    <property type="component" value="Chromosome 2"/>
</dbReference>
<evidence type="ECO:0000256" key="2">
    <source>
        <dbReference type="ARBA" id="ARBA00022803"/>
    </source>
</evidence>
<comment type="caution">
    <text evidence="4">The sequence shown here is derived from an EMBL/GenBank/DDBJ whole genome shotgun (WGS) entry which is preliminary data.</text>
</comment>
<accession>A0AAN7PUG4</accession>
<name>A0AAN7PUG4_9MYRT</name>
<dbReference type="GO" id="GO:0005654">
    <property type="term" value="C:nucleoplasm"/>
    <property type="evidence" value="ECO:0007669"/>
    <property type="project" value="TreeGrafter"/>
</dbReference>
<feature type="compositionally biased region" description="Polar residues" evidence="3">
    <location>
        <begin position="144"/>
        <end position="160"/>
    </location>
</feature>
<dbReference type="PANTHER" id="PTHR15081:SF1">
    <property type="entry name" value="NUCLEAR AUTOANTIGENIC SPERM PROTEIN"/>
    <property type="match status" value="1"/>
</dbReference>
<feature type="compositionally biased region" description="Low complexity" evidence="3">
    <location>
        <begin position="161"/>
        <end position="171"/>
    </location>
</feature>
<feature type="region of interest" description="Disordered" evidence="3">
    <location>
        <begin position="1"/>
        <end position="59"/>
    </location>
</feature>
<feature type="compositionally biased region" description="Acidic residues" evidence="3">
    <location>
        <begin position="192"/>
        <end position="210"/>
    </location>
</feature>
<protein>
    <submittedName>
        <fullName evidence="4">Uncharacterized protein</fullName>
    </submittedName>
</protein>
<sequence>MTDKEEAGPVSGVSEEVHQPSTEAALGSNNPTGGGTESTCNDFNNLSGSHAGTSTVNSEGGNVEKLMELANDLVERGSKAIKDRDFAMATDCFSHALETSVAHYGELTPECVNMYYKYGCALLYKAQEEADPLGYVPKKDNESQEGSTRGVSDKNNLNCGSSTASISSTTAEEQKPRNQKGIIVDASSEKDGGEDDEDTDEQDTAVDEDESDLDLAWKMLDIARAIVEKHSGDTVEKVKILTALAEVALEREDIETSLNDYLKALSILKKLVEPESRQIAELNFRVCLCLEIASKPSEVIPYCQEAISICKSRSERLTNELKILEDLQQFASNPSSLLTEILGMVSAKAKEMEKKVSSAAVSSSQMASNGKGNFDSPTVSTACASGPAEVTHLGVVGRGVKRVNLSSTSAVSSPGKKPALESSSDKQR</sequence>
<evidence type="ECO:0000313" key="4">
    <source>
        <dbReference type="EMBL" id="KAK4754096.1"/>
    </source>
</evidence>
<evidence type="ECO:0000313" key="5">
    <source>
        <dbReference type="Proteomes" id="UP001345219"/>
    </source>
</evidence>
<feature type="compositionally biased region" description="Polar residues" evidence="3">
    <location>
        <begin position="19"/>
        <end position="59"/>
    </location>
</feature>
<dbReference type="GO" id="GO:0042393">
    <property type="term" value="F:histone binding"/>
    <property type="evidence" value="ECO:0007669"/>
    <property type="project" value="TreeGrafter"/>
</dbReference>
<dbReference type="Gene3D" id="1.25.40.10">
    <property type="entry name" value="Tetratricopeptide repeat domain"/>
    <property type="match status" value="1"/>
</dbReference>
<keyword evidence="1" id="KW-0677">Repeat</keyword>
<dbReference type="GO" id="GO:0034080">
    <property type="term" value="P:CENP-A containing chromatin assembly"/>
    <property type="evidence" value="ECO:0007669"/>
    <property type="project" value="TreeGrafter"/>
</dbReference>
<reference evidence="4 5" key="1">
    <citation type="journal article" date="2023" name="Hortic Res">
        <title>Pangenome of water caltrop reveals structural variations and asymmetric subgenome divergence after allopolyploidization.</title>
        <authorList>
            <person name="Zhang X."/>
            <person name="Chen Y."/>
            <person name="Wang L."/>
            <person name="Yuan Y."/>
            <person name="Fang M."/>
            <person name="Shi L."/>
            <person name="Lu R."/>
            <person name="Comes H.P."/>
            <person name="Ma Y."/>
            <person name="Chen Y."/>
            <person name="Huang G."/>
            <person name="Zhou Y."/>
            <person name="Zheng Z."/>
            <person name="Qiu Y."/>
        </authorList>
    </citation>
    <scope>NUCLEOTIDE SEQUENCE [LARGE SCALE GENOMIC DNA]</scope>
    <source>
        <tissue evidence="4">Roots</tissue>
    </source>
</reference>
<dbReference type="PANTHER" id="PTHR15081">
    <property type="entry name" value="NUCLEAR AUTOANTIGENIC SPERM PROTEIN NASP -RELATED"/>
    <property type="match status" value="1"/>
</dbReference>
<dbReference type="SUPFAM" id="SSF48452">
    <property type="entry name" value="TPR-like"/>
    <property type="match status" value="1"/>
</dbReference>
<feature type="region of interest" description="Disordered" evidence="3">
    <location>
        <begin position="135"/>
        <end position="210"/>
    </location>
</feature>
<keyword evidence="5" id="KW-1185">Reference proteome</keyword>
<proteinExistence type="predicted"/>